<dbReference type="Pfam" id="PF18974">
    <property type="entry name" value="DUF5710"/>
    <property type="match status" value="1"/>
</dbReference>
<accession>A0A9D1Q7E8</accession>
<dbReference type="EMBL" id="DXHP01000203">
    <property type="protein sequence ID" value="HIW07536.1"/>
    <property type="molecule type" value="Genomic_DNA"/>
</dbReference>
<protein>
    <recommendedName>
        <fullName evidence="1">DUF5710 domain-containing protein</fullName>
    </recommendedName>
</protein>
<dbReference type="InterPro" id="IPR043764">
    <property type="entry name" value="DUF5710"/>
</dbReference>
<reference evidence="2" key="1">
    <citation type="journal article" date="2021" name="PeerJ">
        <title>Extensive microbial diversity within the chicken gut microbiome revealed by metagenomics and culture.</title>
        <authorList>
            <person name="Gilroy R."/>
            <person name="Ravi A."/>
            <person name="Getino M."/>
            <person name="Pursley I."/>
            <person name="Horton D.L."/>
            <person name="Alikhan N.F."/>
            <person name="Baker D."/>
            <person name="Gharbi K."/>
            <person name="Hall N."/>
            <person name="Watson M."/>
            <person name="Adriaenssens E.M."/>
            <person name="Foster-Nyarko E."/>
            <person name="Jarju S."/>
            <person name="Secka A."/>
            <person name="Antonio M."/>
            <person name="Oren A."/>
            <person name="Chaudhuri R.R."/>
            <person name="La Ragione R."/>
            <person name="Hildebrand F."/>
            <person name="Pallen M.J."/>
        </authorList>
    </citation>
    <scope>NUCLEOTIDE SEQUENCE</scope>
    <source>
        <strain evidence="2">CHK160-9182</strain>
    </source>
</reference>
<evidence type="ECO:0000313" key="3">
    <source>
        <dbReference type="Proteomes" id="UP000823934"/>
    </source>
</evidence>
<organism evidence="2 3">
    <name type="scientific">Candidatus Ignatzschineria merdigallinarum</name>
    <dbReference type="NCBI Taxonomy" id="2838621"/>
    <lineage>
        <taxon>Bacteria</taxon>
        <taxon>Pseudomonadati</taxon>
        <taxon>Pseudomonadota</taxon>
        <taxon>Gammaproteobacteria</taxon>
        <taxon>Cardiobacteriales</taxon>
        <taxon>Ignatzschineriaceae</taxon>
        <taxon>Ignatzschineria</taxon>
    </lineage>
</organism>
<feature type="domain" description="DUF5710" evidence="1">
    <location>
        <begin position="2"/>
        <end position="45"/>
    </location>
</feature>
<evidence type="ECO:0000259" key="1">
    <source>
        <dbReference type="Pfam" id="PF18974"/>
    </source>
</evidence>
<evidence type="ECO:0000313" key="2">
    <source>
        <dbReference type="EMBL" id="HIW07536.1"/>
    </source>
</evidence>
<dbReference type="Proteomes" id="UP000823934">
    <property type="component" value="Unassembled WGS sequence"/>
</dbReference>
<sequence>MKLYLNVPFAEKEEAKALGARWNPTIKLWFIEVKDSINPLLKKWLIRESFYNLLAEQYAIVTAKKACWKCENEMIVSTFLLQNYYELSRYEDNVLGYPFLNWQEVHNASFVSNITALDLECLAEIVRENPEYRKTYSKTLQGSYFANNCPHCRVLQGDFNLYNEPDGVFYDYRDSAKFTIMKTLDSAFKAEGNTALTAGSPEGIMIKVIGH</sequence>
<name>A0A9D1Q7E8_9GAMM</name>
<proteinExistence type="predicted"/>
<dbReference type="AlphaFoldDB" id="A0A9D1Q7E8"/>
<reference evidence="2" key="2">
    <citation type="submission" date="2021-04" db="EMBL/GenBank/DDBJ databases">
        <authorList>
            <person name="Gilroy R."/>
        </authorList>
    </citation>
    <scope>NUCLEOTIDE SEQUENCE</scope>
    <source>
        <strain evidence="2">CHK160-9182</strain>
    </source>
</reference>
<gene>
    <name evidence="2" type="ORF">H9889_09475</name>
</gene>
<comment type="caution">
    <text evidence="2">The sequence shown here is derived from an EMBL/GenBank/DDBJ whole genome shotgun (WGS) entry which is preliminary data.</text>
</comment>